<keyword evidence="2" id="KW-0472">Membrane</keyword>
<evidence type="ECO:0000256" key="1">
    <source>
        <dbReference type="SAM" id="MobiDB-lite"/>
    </source>
</evidence>
<feature type="region of interest" description="Disordered" evidence="1">
    <location>
        <begin position="302"/>
        <end position="332"/>
    </location>
</feature>
<dbReference type="OrthoDB" id="542507at2759"/>
<dbReference type="Pfam" id="PF07466">
    <property type="entry name" value="DUF1517"/>
    <property type="match status" value="1"/>
</dbReference>
<gene>
    <name evidence="3" type="ORF">Gasu_01070</name>
</gene>
<keyword evidence="4" id="KW-1185">Reference proteome</keyword>
<feature type="transmembrane region" description="Helical" evidence="2">
    <location>
        <begin position="184"/>
        <end position="207"/>
    </location>
</feature>
<protein>
    <submittedName>
        <fullName evidence="3">ATP synthase mitochondrial F1 complex assembly factor 2</fullName>
    </submittedName>
</protein>
<dbReference type="Gramene" id="EME32743">
    <property type="protein sequence ID" value="EME32743"/>
    <property type="gene ID" value="Gasu_01070"/>
</dbReference>
<accession>M2Y9I4</accession>
<proteinExistence type="predicted"/>
<dbReference type="eggNOG" id="ENOG502QUI9">
    <property type="taxonomic scope" value="Eukaryota"/>
</dbReference>
<feature type="compositionally biased region" description="Basic and acidic residues" evidence="1">
    <location>
        <begin position="302"/>
        <end position="311"/>
    </location>
</feature>
<dbReference type="PANTHER" id="PTHR33975">
    <property type="entry name" value="MYELIN-ASSOCIATED OLIGODENDROCYTE BASIC PROTEIN"/>
    <property type="match status" value="1"/>
</dbReference>
<dbReference type="GeneID" id="17091297"/>
<keyword evidence="2" id="KW-1133">Transmembrane helix</keyword>
<reference evidence="4" key="1">
    <citation type="journal article" date="2013" name="Science">
        <title>Gene transfer from bacteria and archaea facilitated evolution of an extremophilic eukaryote.</title>
        <authorList>
            <person name="Schonknecht G."/>
            <person name="Chen W.H."/>
            <person name="Ternes C.M."/>
            <person name="Barbier G.G."/>
            <person name="Shrestha R.P."/>
            <person name="Stanke M."/>
            <person name="Brautigam A."/>
            <person name="Baker B.J."/>
            <person name="Banfield J.F."/>
            <person name="Garavito R.M."/>
            <person name="Carr K."/>
            <person name="Wilkerson C."/>
            <person name="Rensing S.A."/>
            <person name="Gagneul D."/>
            <person name="Dickenson N.E."/>
            <person name="Oesterhelt C."/>
            <person name="Lercher M.J."/>
            <person name="Weber A.P."/>
        </authorList>
    </citation>
    <scope>NUCLEOTIDE SEQUENCE [LARGE SCALE GENOMIC DNA]</scope>
    <source>
        <strain evidence="4">074W</strain>
    </source>
</reference>
<name>M2Y9I4_GALSU</name>
<organism evidence="3 4">
    <name type="scientific">Galdieria sulphuraria</name>
    <name type="common">Red alga</name>
    <dbReference type="NCBI Taxonomy" id="130081"/>
    <lineage>
        <taxon>Eukaryota</taxon>
        <taxon>Rhodophyta</taxon>
        <taxon>Bangiophyceae</taxon>
        <taxon>Galdieriales</taxon>
        <taxon>Galdieriaceae</taxon>
        <taxon>Galdieria</taxon>
    </lineage>
</organism>
<dbReference type="PANTHER" id="PTHR33975:SF2">
    <property type="entry name" value="MYELIN-ASSOCIATED OLIGODENDROCYTE BASIC PROTEIN"/>
    <property type="match status" value="1"/>
</dbReference>
<sequence length="412" mass="46314">MAFVFHQAVLKSCLHCFLKRRRTDILNWHPDRVSFCTASQLWKFSSPVCRTRLFCCSLQETKQDKERGQLQASEAMKCSRSENSLNVHKLFETQLTQFYKLVQVLKKPMGAILLSLLLMLSSLDPTFAARSSGRIGGSQFSAPRMTPSPRSYEYRGGGSGMGSFYSPFPATPIIPFGGFYSSPLIAPFGLGTFMMFLIMAGTVLPLLRKNTLESGESEEDVFNAPVTICELKIGLLSSARYLQEELENLAESADTSSKDGLFYVLNETILALLRHPEYWCYAAINTKVTKWTHATAEFNRKSVESRSHTKSETLSNYNNRRMRREKFSGDDSSSLPGEYILIHVIVATEGKLSQLPSELNSESDVKEALKVLSSTWSDKLQGLEVIWVPQSVDDVLTGNEMLLQHPELRRIS</sequence>
<dbReference type="STRING" id="130081.M2Y9I4"/>
<dbReference type="InterPro" id="IPR053023">
    <property type="entry name" value="FLAP_modulator"/>
</dbReference>
<dbReference type="OMA" id="PEYCTSA"/>
<dbReference type="KEGG" id="gsl:Gasu_01070"/>
<evidence type="ECO:0000313" key="3">
    <source>
        <dbReference type="EMBL" id="EME32743.1"/>
    </source>
</evidence>
<dbReference type="InterPro" id="IPR010903">
    <property type="entry name" value="DUF1517"/>
</dbReference>
<dbReference type="Proteomes" id="UP000030680">
    <property type="component" value="Unassembled WGS sequence"/>
</dbReference>
<evidence type="ECO:0000313" key="4">
    <source>
        <dbReference type="Proteomes" id="UP000030680"/>
    </source>
</evidence>
<evidence type="ECO:0000256" key="2">
    <source>
        <dbReference type="SAM" id="Phobius"/>
    </source>
</evidence>
<dbReference type="AlphaFoldDB" id="M2Y9I4"/>
<keyword evidence="2" id="KW-0812">Transmembrane</keyword>
<dbReference type="RefSeq" id="XP_005709263.1">
    <property type="nucleotide sequence ID" value="XM_005709206.1"/>
</dbReference>
<dbReference type="EMBL" id="KB454484">
    <property type="protein sequence ID" value="EME32743.1"/>
    <property type="molecule type" value="Genomic_DNA"/>
</dbReference>